<dbReference type="RefSeq" id="WP_397612656.1">
    <property type="nucleotide sequence ID" value="NZ_JBIRRB010000003.1"/>
</dbReference>
<gene>
    <name evidence="1" type="ORF">ACH4TF_10460</name>
</gene>
<organism evidence="1 2">
    <name type="scientific">Streptomyces abikoensis</name>
    <dbReference type="NCBI Taxonomy" id="97398"/>
    <lineage>
        <taxon>Bacteria</taxon>
        <taxon>Bacillati</taxon>
        <taxon>Actinomycetota</taxon>
        <taxon>Actinomycetes</taxon>
        <taxon>Kitasatosporales</taxon>
        <taxon>Streptomycetaceae</taxon>
        <taxon>Streptomyces</taxon>
    </lineage>
</organism>
<evidence type="ECO:0000313" key="2">
    <source>
        <dbReference type="Proteomes" id="UP001611162"/>
    </source>
</evidence>
<protein>
    <submittedName>
        <fullName evidence="1">Uncharacterized protein</fullName>
    </submittedName>
</protein>
<reference evidence="1 2" key="1">
    <citation type="submission" date="2024-10" db="EMBL/GenBank/DDBJ databases">
        <title>The Natural Products Discovery Center: Release of the First 8490 Sequenced Strains for Exploring Actinobacteria Biosynthetic Diversity.</title>
        <authorList>
            <person name="Kalkreuter E."/>
            <person name="Kautsar S.A."/>
            <person name="Yang D."/>
            <person name="Bader C.D."/>
            <person name="Teijaro C.N."/>
            <person name="Fluegel L."/>
            <person name="Davis C.M."/>
            <person name="Simpson J.R."/>
            <person name="Lauterbach L."/>
            <person name="Steele A.D."/>
            <person name="Gui C."/>
            <person name="Meng S."/>
            <person name="Li G."/>
            <person name="Viehrig K."/>
            <person name="Ye F."/>
            <person name="Su P."/>
            <person name="Kiefer A.F."/>
            <person name="Nichols A."/>
            <person name="Cepeda A.J."/>
            <person name="Yan W."/>
            <person name="Fan B."/>
            <person name="Jiang Y."/>
            <person name="Adhikari A."/>
            <person name="Zheng C.-J."/>
            <person name="Schuster L."/>
            <person name="Cowan T.M."/>
            <person name="Smanski M.J."/>
            <person name="Chevrette M.G."/>
            <person name="De Carvalho L.P.S."/>
            <person name="Shen B."/>
        </authorList>
    </citation>
    <scope>NUCLEOTIDE SEQUENCE [LARGE SCALE GENOMIC DNA]</scope>
    <source>
        <strain evidence="1 2">NPDC020979</strain>
    </source>
</reference>
<comment type="caution">
    <text evidence="1">The sequence shown here is derived from an EMBL/GenBank/DDBJ whole genome shotgun (WGS) entry which is preliminary data.</text>
</comment>
<name>A0ABW7T041_9ACTN</name>
<keyword evidence="2" id="KW-1185">Reference proteome</keyword>
<accession>A0ABW7T041</accession>
<proteinExistence type="predicted"/>
<dbReference type="EMBL" id="JBIRRB010000003">
    <property type="protein sequence ID" value="MFI0910865.1"/>
    <property type="molecule type" value="Genomic_DNA"/>
</dbReference>
<dbReference type="Proteomes" id="UP001611162">
    <property type="component" value="Unassembled WGS sequence"/>
</dbReference>
<sequence length="55" mass="6062">MPIQASGPRGEAVGAARCEQCAEIKRKRYEAVRQGDRRRAEAMAAAMGRHQRAAH</sequence>
<evidence type="ECO:0000313" key="1">
    <source>
        <dbReference type="EMBL" id="MFI0910865.1"/>
    </source>
</evidence>